<name>A0A3N6R2M6_BRACR</name>
<dbReference type="EMBL" id="QGKW02001940">
    <property type="protein sequence ID" value="KAF2557204.1"/>
    <property type="molecule type" value="Genomic_DNA"/>
</dbReference>
<sequence length="87" mass="9086">MLSSIYIDSDAPFPSHSCCMSGSWCGAHYRPIACVGFSSTIGGRCSLCIVGSCSLHVAAGTAPGMGLYGASYVLLNSRMGQRSIFQQ</sequence>
<proteinExistence type="predicted"/>
<evidence type="ECO:0000313" key="1">
    <source>
        <dbReference type="EMBL" id="KAF2557204.1"/>
    </source>
</evidence>
<evidence type="ECO:0000313" key="2">
    <source>
        <dbReference type="Proteomes" id="UP000712281"/>
    </source>
</evidence>
<accession>A0A3N6R2M6</accession>
<organism evidence="1 2">
    <name type="scientific">Brassica cretica</name>
    <name type="common">Mustard</name>
    <dbReference type="NCBI Taxonomy" id="69181"/>
    <lineage>
        <taxon>Eukaryota</taxon>
        <taxon>Viridiplantae</taxon>
        <taxon>Streptophyta</taxon>
        <taxon>Embryophyta</taxon>
        <taxon>Tracheophyta</taxon>
        <taxon>Spermatophyta</taxon>
        <taxon>Magnoliopsida</taxon>
        <taxon>eudicotyledons</taxon>
        <taxon>Gunneridae</taxon>
        <taxon>Pentapetalae</taxon>
        <taxon>rosids</taxon>
        <taxon>malvids</taxon>
        <taxon>Brassicales</taxon>
        <taxon>Brassicaceae</taxon>
        <taxon>Brassiceae</taxon>
        <taxon>Brassica</taxon>
    </lineage>
</organism>
<dbReference type="AlphaFoldDB" id="A0A3N6R2M6"/>
<reference evidence="1" key="1">
    <citation type="submission" date="2019-12" db="EMBL/GenBank/DDBJ databases">
        <title>Genome sequencing and annotation of Brassica cretica.</title>
        <authorList>
            <person name="Studholme D.J."/>
            <person name="Sarris P.F."/>
        </authorList>
    </citation>
    <scope>NUCLEOTIDE SEQUENCE</scope>
    <source>
        <strain evidence="1">PFS-001/15</strain>
        <tissue evidence="1">Leaf</tissue>
    </source>
</reference>
<protein>
    <submittedName>
        <fullName evidence="1">Uncharacterized protein</fullName>
    </submittedName>
</protein>
<comment type="caution">
    <text evidence="1">The sequence shown here is derived from an EMBL/GenBank/DDBJ whole genome shotgun (WGS) entry which is preliminary data.</text>
</comment>
<gene>
    <name evidence="1" type="ORF">F2Q68_00017042</name>
</gene>
<dbReference type="Proteomes" id="UP000712281">
    <property type="component" value="Unassembled WGS sequence"/>
</dbReference>